<comment type="caution">
    <text evidence="2">The sequence shown here is derived from an EMBL/GenBank/DDBJ whole genome shotgun (WGS) entry which is preliminary data.</text>
</comment>
<feature type="non-terminal residue" evidence="2">
    <location>
        <position position="1"/>
    </location>
</feature>
<gene>
    <name evidence="2" type="ORF">J0S82_020722</name>
</gene>
<keyword evidence="3" id="KW-1185">Reference proteome</keyword>
<feature type="compositionally biased region" description="Basic and acidic residues" evidence="1">
    <location>
        <begin position="40"/>
        <end position="57"/>
    </location>
</feature>
<organism evidence="2 3">
    <name type="scientific">Galemys pyrenaicus</name>
    <name type="common">Iberian desman</name>
    <name type="synonym">Pyrenean desman</name>
    <dbReference type="NCBI Taxonomy" id="202257"/>
    <lineage>
        <taxon>Eukaryota</taxon>
        <taxon>Metazoa</taxon>
        <taxon>Chordata</taxon>
        <taxon>Craniata</taxon>
        <taxon>Vertebrata</taxon>
        <taxon>Euteleostomi</taxon>
        <taxon>Mammalia</taxon>
        <taxon>Eutheria</taxon>
        <taxon>Laurasiatheria</taxon>
        <taxon>Eulipotyphla</taxon>
        <taxon>Talpidae</taxon>
        <taxon>Galemys</taxon>
    </lineage>
</organism>
<evidence type="ECO:0000313" key="2">
    <source>
        <dbReference type="EMBL" id="KAG8524926.1"/>
    </source>
</evidence>
<dbReference type="AlphaFoldDB" id="A0A8J6AV29"/>
<reference evidence="2" key="1">
    <citation type="journal article" date="2021" name="Evol. Appl.">
        <title>The genome of the Pyrenean desman and the effects of bottlenecks and inbreeding on the genomic landscape of an endangered species.</title>
        <authorList>
            <person name="Escoda L."/>
            <person name="Castresana J."/>
        </authorList>
    </citation>
    <scope>NUCLEOTIDE SEQUENCE</scope>
    <source>
        <strain evidence="2">IBE-C5619</strain>
    </source>
</reference>
<accession>A0A8J6AV29</accession>
<dbReference type="EMBL" id="JAGFMF010011149">
    <property type="protein sequence ID" value="KAG8524926.1"/>
    <property type="molecule type" value="Genomic_DNA"/>
</dbReference>
<protein>
    <submittedName>
        <fullName evidence="2">Uncharacterized protein</fullName>
    </submittedName>
</protein>
<dbReference type="Proteomes" id="UP000700334">
    <property type="component" value="Unassembled WGS sequence"/>
</dbReference>
<name>A0A8J6AV29_GALPY</name>
<sequence>LLPPHHNCSHRSSSEHSNKENQPSNDDQGGDGGLRRGHWKGKEGETLRSRPHPDPVKVSRRTPASPENVPLLTPSQDLGLQQPLMLHTACVFLLLSRRHHHSCPLLEGSVTPRPGVHQLHVLGQVLLISLPGQGDVRRVEAQGPAPQGYLMLRDGVVGHETEEYLHAPALHKVPDIRSPTNSLPLAPGDLSHLVRGGPGAQVLVQGDVVVAVVGELIIPAEEAPVGPHVAAVHSLEVAAQDGQAPVALLCFTLQGLCLSVPILRLHLLHPQGSWLHSQTWRVAVKPLDLRVIQVAHFHMSGLPEARPGHRGVEIPQGVGAWGPGGVRPVLAGSSWQGTRSDRTQRGEKGNRAGEIGIGLSLPAPDSPAQVSVRVRAAKSSRNRLDGIVICFLQAHGDFLTGKAVLLIGFSGNPQAMGSETWLESGVSRQEDKTQAVRGKLGNPHNTNLGAETLRTTPRDLGLSLSPPLLHQELCQTVSLSPGPGAESAKGPKSRHSMKQ</sequence>
<feature type="region of interest" description="Disordered" evidence="1">
    <location>
        <begin position="1"/>
        <end position="74"/>
    </location>
</feature>
<evidence type="ECO:0000256" key="1">
    <source>
        <dbReference type="SAM" id="MobiDB-lite"/>
    </source>
</evidence>
<proteinExistence type="predicted"/>
<dbReference type="OrthoDB" id="9838501at2759"/>
<evidence type="ECO:0000313" key="3">
    <source>
        <dbReference type="Proteomes" id="UP000700334"/>
    </source>
</evidence>
<feature type="region of interest" description="Disordered" evidence="1">
    <location>
        <begin position="477"/>
        <end position="499"/>
    </location>
</feature>